<evidence type="ECO:0000256" key="1">
    <source>
        <dbReference type="ARBA" id="ARBA00004123"/>
    </source>
</evidence>
<feature type="compositionally biased region" description="Low complexity" evidence="10">
    <location>
        <begin position="85"/>
        <end position="97"/>
    </location>
</feature>
<gene>
    <name evidence="13" type="primary">LOC123741732</name>
</gene>
<reference evidence="13" key="1">
    <citation type="submission" date="2025-08" db="UniProtKB">
        <authorList>
            <consortium name="RefSeq"/>
        </authorList>
    </citation>
    <scope>IDENTIFICATION</scope>
</reference>
<dbReference type="InterPro" id="IPR056436">
    <property type="entry name" value="Znf-C2H2_ZIC1-5/GLI1-3-like"/>
</dbReference>
<feature type="domain" description="C2H2-type" evidence="11">
    <location>
        <begin position="234"/>
        <end position="258"/>
    </location>
</feature>
<dbReference type="InterPro" id="IPR013087">
    <property type="entry name" value="Znf_C2H2_type"/>
</dbReference>
<feature type="non-terminal residue" evidence="13">
    <location>
        <position position="272"/>
    </location>
</feature>
<proteinExistence type="inferred from homology"/>
<comment type="subcellular location">
    <subcellularLocation>
        <location evidence="1">Nucleus</location>
    </subcellularLocation>
</comment>
<dbReference type="InterPro" id="IPR036236">
    <property type="entry name" value="Znf_C2H2_sf"/>
</dbReference>
<comment type="similarity">
    <text evidence="2">Belongs to the GLI C2H2-type zinc-finger protein family.</text>
</comment>
<evidence type="ECO:0000256" key="7">
    <source>
        <dbReference type="ARBA" id="ARBA00023125"/>
    </source>
</evidence>
<evidence type="ECO:0000256" key="2">
    <source>
        <dbReference type="ARBA" id="ARBA00010831"/>
    </source>
</evidence>
<evidence type="ECO:0000256" key="4">
    <source>
        <dbReference type="ARBA" id="ARBA00022737"/>
    </source>
</evidence>
<feature type="domain" description="C2H2-type" evidence="11">
    <location>
        <begin position="201"/>
        <end position="233"/>
    </location>
</feature>
<keyword evidence="5 9" id="KW-0863">Zinc-finger</keyword>
<keyword evidence="12" id="KW-1185">Reference proteome</keyword>
<dbReference type="PANTHER" id="PTHR45718">
    <property type="entry name" value="TRANSCRIPTIONAL ACTIVATOR CUBITUS INTERRUPTUS"/>
    <property type="match status" value="1"/>
</dbReference>
<evidence type="ECO:0000313" key="13">
    <source>
        <dbReference type="RefSeq" id="XP_045571601.1"/>
    </source>
</evidence>
<dbReference type="Gene3D" id="3.30.160.60">
    <property type="entry name" value="Classic Zinc Finger"/>
    <property type="match status" value="3"/>
</dbReference>
<evidence type="ECO:0000256" key="9">
    <source>
        <dbReference type="PROSITE-ProRule" id="PRU00042"/>
    </source>
</evidence>
<keyword evidence="8" id="KW-0539">Nucleus</keyword>
<dbReference type="Pfam" id="PF23561">
    <property type="entry name" value="zf-C2H2_15"/>
    <property type="match status" value="1"/>
</dbReference>
<evidence type="ECO:0000256" key="5">
    <source>
        <dbReference type="ARBA" id="ARBA00022771"/>
    </source>
</evidence>
<evidence type="ECO:0000256" key="10">
    <source>
        <dbReference type="SAM" id="MobiDB-lite"/>
    </source>
</evidence>
<dbReference type="RefSeq" id="XP_045571601.1">
    <property type="nucleotide sequence ID" value="XM_045715645.1"/>
</dbReference>
<dbReference type="SUPFAM" id="SSF57667">
    <property type="entry name" value="beta-beta-alpha zinc fingers"/>
    <property type="match status" value="2"/>
</dbReference>
<name>A0ABM3EKL0_SALSA</name>
<evidence type="ECO:0000259" key="11">
    <source>
        <dbReference type="PROSITE" id="PS50157"/>
    </source>
</evidence>
<evidence type="ECO:0000256" key="3">
    <source>
        <dbReference type="ARBA" id="ARBA00022723"/>
    </source>
</evidence>
<sequence>MLSLDEPLDLMLPRGRVNGRDRGARSPPTLTLSPIPFKRARQLRMADDGTAVIVPASPASPHTGVLVVSQERPETPPTPPAVDLSTSPSSRHTSSSPEMTNGNGVYHHIIAGDSAHIRYVENRASSQAFQFFVPIGAGAGLHLPSSMFIGQPNDKRASPDLSADEQLACRWRKCHLLFESLQDLVDHVNDFHVKPEKDSGYCCHWDGCARKGRGFNARYKMLIHIRTHTNEKPHRCPTCNKSFSRLENLKIHNRSHTGWIDTQTHRLDRHTD</sequence>
<keyword evidence="3" id="KW-0479">Metal-binding</keyword>
<keyword evidence="6" id="KW-0862">Zinc</keyword>
<dbReference type="Pfam" id="PF13912">
    <property type="entry name" value="zf-C2H2_6"/>
    <property type="match status" value="1"/>
</dbReference>
<evidence type="ECO:0000313" key="12">
    <source>
        <dbReference type="Proteomes" id="UP001652741"/>
    </source>
</evidence>
<dbReference type="PANTHER" id="PTHR45718:SF8">
    <property type="entry name" value="GLIS FAMILY ZINC FINGER 2"/>
    <property type="match status" value="1"/>
</dbReference>
<dbReference type="PROSITE" id="PS00028">
    <property type="entry name" value="ZINC_FINGER_C2H2_1"/>
    <property type="match status" value="2"/>
</dbReference>
<feature type="region of interest" description="Disordered" evidence="10">
    <location>
        <begin position="1"/>
        <end position="33"/>
    </location>
</feature>
<keyword evidence="4" id="KW-0677">Repeat</keyword>
<dbReference type="SMART" id="SM00355">
    <property type="entry name" value="ZnF_C2H2"/>
    <property type="match status" value="3"/>
</dbReference>
<dbReference type="InterPro" id="IPR043359">
    <property type="entry name" value="GLI-like"/>
</dbReference>
<protein>
    <submittedName>
        <fullName evidence="13">Zinc finger protein GLIS2</fullName>
    </submittedName>
</protein>
<dbReference type="Proteomes" id="UP001652741">
    <property type="component" value="Chromosome ssa03"/>
</dbReference>
<evidence type="ECO:0000256" key="6">
    <source>
        <dbReference type="ARBA" id="ARBA00022833"/>
    </source>
</evidence>
<dbReference type="PROSITE" id="PS50157">
    <property type="entry name" value="ZINC_FINGER_C2H2_2"/>
    <property type="match status" value="2"/>
</dbReference>
<accession>A0ABM3EKL0</accession>
<organism evidence="12 13">
    <name type="scientific">Salmo salar</name>
    <name type="common">Atlantic salmon</name>
    <dbReference type="NCBI Taxonomy" id="8030"/>
    <lineage>
        <taxon>Eukaryota</taxon>
        <taxon>Metazoa</taxon>
        <taxon>Chordata</taxon>
        <taxon>Craniata</taxon>
        <taxon>Vertebrata</taxon>
        <taxon>Euteleostomi</taxon>
        <taxon>Actinopterygii</taxon>
        <taxon>Neopterygii</taxon>
        <taxon>Teleostei</taxon>
        <taxon>Protacanthopterygii</taxon>
        <taxon>Salmoniformes</taxon>
        <taxon>Salmonidae</taxon>
        <taxon>Salmoninae</taxon>
        <taxon>Salmo</taxon>
    </lineage>
</organism>
<evidence type="ECO:0000256" key="8">
    <source>
        <dbReference type="ARBA" id="ARBA00023242"/>
    </source>
</evidence>
<dbReference type="GeneID" id="123741732"/>
<keyword evidence="7" id="KW-0238">DNA-binding</keyword>
<feature type="region of interest" description="Disordered" evidence="10">
    <location>
        <begin position="69"/>
        <end position="102"/>
    </location>
</feature>